<dbReference type="Gene3D" id="3.40.50.720">
    <property type="entry name" value="NAD(P)-binding Rossmann-like Domain"/>
    <property type="match status" value="1"/>
</dbReference>
<dbReference type="InterPro" id="IPR047122">
    <property type="entry name" value="Trans-enoyl_RdTase-like"/>
</dbReference>
<feature type="domain" description="Alcohol dehydrogenase-like N-terminal" evidence="3">
    <location>
        <begin position="12"/>
        <end position="98"/>
    </location>
</feature>
<dbReference type="KEGG" id="pgri:PgNI_12580"/>
<dbReference type="GO" id="GO:0016651">
    <property type="term" value="F:oxidoreductase activity, acting on NAD(P)H"/>
    <property type="evidence" value="ECO:0007669"/>
    <property type="project" value="InterPro"/>
</dbReference>
<dbReference type="Proteomes" id="UP000515153">
    <property type="component" value="Unplaced"/>
</dbReference>
<evidence type="ECO:0000259" key="3">
    <source>
        <dbReference type="Pfam" id="PF08240"/>
    </source>
</evidence>
<dbReference type="Gene3D" id="3.90.180.10">
    <property type="entry name" value="Medium-chain alcohol dehydrogenases, catalytic domain"/>
    <property type="match status" value="1"/>
</dbReference>
<organism evidence="4 5">
    <name type="scientific">Pyricularia grisea</name>
    <name type="common">Crabgrass-specific blast fungus</name>
    <name type="synonym">Magnaporthe grisea</name>
    <dbReference type="NCBI Taxonomy" id="148305"/>
    <lineage>
        <taxon>Eukaryota</taxon>
        <taxon>Fungi</taxon>
        <taxon>Dikarya</taxon>
        <taxon>Ascomycota</taxon>
        <taxon>Pezizomycotina</taxon>
        <taxon>Sordariomycetes</taxon>
        <taxon>Sordariomycetidae</taxon>
        <taxon>Magnaporthales</taxon>
        <taxon>Pyriculariaceae</taxon>
        <taxon>Pyricularia</taxon>
    </lineage>
</organism>
<dbReference type="PANTHER" id="PTHR45348:SF2">
    <property type="entry name" value="ZINC-TYPE ALCOHOL DEHYDROGENASE-LIKE PROTEIN C2E1P3.01"/>
    <property type="match status" value="1"/>
</dbReference>
<dbReference type="Pfam" id="PF08240">
    <property type="entry name" value="ADH_N"/>
    <property type="match status" value="1"/>
</dbReference>
<evidence type="ECO:0000256" key="2">
    <source>
        <dbReference type="ARBA" id="ARBA00023002"/>
    </source>
</evidence>
<evidence type="ECO:0000256" key="1">
    <source>
        <dbReference type="ARBA" id="ARBA00008072"/>
    </source>
</evidence>
<evidence type="ECO:0000313" key="4">
    <source>
        <dbReference type="Proteomes" id="UP000515153"/>
    </source>
</evidence>
<reference evidence="5" key="3">
    <citation type="submission" date="2025-08" db="UniProtKB">
        <authorList>
            <consortium name="RefSeq"/>
        </authorList>
    </citation>
    <scope>IDENTIFICATION</scope>
    <source>
        <strain evidence="5">NI907</strain>
    </source>
</reference>
<gene>
    <name evidence="5" type="ORF">PgNI_12580</name>
</gene>
<dbReference type="InterPro" id="IPR011032">
    <property type="entry name" value="GroES-like_sf"/>
</dbReference>
<keyword evidence="4" id="KW-1185">Reference proteome</keyword>
<comment type="similarity">
    <text evidence="1">Belongs to the zinc-containing alcohol dehydrogenase family.</text>
</comment>
<protein>
    <recommendedName>
        <fullName evidence="3">Alcohol dehydrogenase-like N-terminal domain-containing protein</fullName>
    </recommendedName>
</protein>
<dbReference type="RefSeq" id="XP_030975985.1">
    <property type="nucleotide sequence ID" value="XM_031132526.1"/>
</dbReference>
<accession>A0A6P8AM63</accession>
<dbReference type="SUPFAM" id="SSF50129">
    <property type="entry name" value="GroES-like"/>
    <property type="match status" value="1"/>
</dbReference>
<evidence type="ECO:0000313" key="5">
    <source>
        <dbReference type="RefSeq" id="XP_030975985.1"/>
    </source>
</evidence>
<dbReference type="GeneID" id="41967429"/>
<sequence length="146" mass="15053">MPVEAVDYLTVGDGELIIKVAGVALNPIGPRRPPLQLAAIPLHPGFDIAGTVVEFGSGVVSFTSGDCVLALATGFTAREGAFREYFVVVTNLVTSIPKTLPFADAAVLPLGLAAAAGLLYESGGLGLNLPRVSHGDDAQDKRTIII</sequence>
<dbReference type="AlphaFoldDB" id="A0A6P8AM63"/>
<dbReference type="PANTHER" id="PTHR45348">
    <property type="entry name" value="HYPOTHETICAL OXIDOREDUCTASE (EUROFUNG)"/>
    <property type="match status" value="1"/>
</dbReference>
<reference evidence="5" key="2">
    <citation type="submission" date="2019-10" db="EMBL/GenBank/DDBJ databases">
        <authorList>
            <consortium name="NCBI Genome Project"/>
        </authorList>
    </citation>
    <scope>NUCLEOTIDE SEQUENCE</scope>
    <source>
        <strain evidence="5">NI907</strain>
    </source>
</reference>
<name>A0A6P8AM63_PYRGI</name>
<proteinExistence type="inferred from homology"/>
<keyword evidence="2" id="KW-0560">Oxidoreductase</keyword>
<reference evidence="5" key="1">
    <citation type="journal article" date="2019" name="Mol. Biol. Evol.">
        <title>Blast fungal genomes show frequent chromosomal changes, gene gains and losses, and effector gene turnover.</title>
        <authorList>
            <person name="Gomez Luciano L.B."/>
            <person name="Jason Tsai I."/>
            <person name="Chuma I."/>
            <person name="Tosa Y."/>
            <person name="Chen Y.H."/>
            <person name="Li J.Y."/>
            <person name="Li M.Y."/>
            <person name="Jade Lu M.Y."/>
            <person name="Nakayashiki H."/>
            <person name="Li W.H."/>
        </authorList>
    </citation>
    <scope>NUCLEOTIDE SEQUENCE</scope>
    <source>
        <strain evidence="5">NI907</strain>
    </source>
</reference>
<dbReference type="InterPro" id="IPR013154">
    <property type="entry name" value="ADH-like_N"/>
</dbReference>